<gene>
    <name evidence="6" type="ORF">CH357_01625</name>
</gene>
<evidence type="ECO:0000256" key="4">
    <source>
        <dbReference type="SAM" id="Phobius"/>
    </source>
</evidence>
<dbReference type="OrthoDB" id="328830at2"/>
<dbReference type="PANTHER" id="PTHR43280:SF29">
    <property type="entry name" value="ARAC-FAMILY TRANSCRIPTIONAL REGULATOR"/>
    <property type="match status" value="1"/>
</dbReference>
<feature type="transmembrane region" description="Helical" evidence="4">
    <location>
        <begin position="183"/>
        <end position="203"/>
    </location>
</feature>
<dbReference type="GO" id="GO:0043565">
    <property type="term" value="F:sequence-specific DNA binding"/>
    <property type="evidence" value="ECO:0007669"/>
    <property type="project" value="InterPro"/>
</dbReference>
<name>A0A2M9XHV6_9LEPT</name>
<dbReference type="InterPro" id="IPR018060">
    <property type="entry name" value="HTH_AraC"/>
</dbReference>
<dbReference type="PANTHER" id="PTHR43280">
    <property type="entry name" value="ARAC-FAMILY TRANSCRIPTIONAL REGULATOR"/>
    <property type="match status" value="1"/>
</dbReference>
<dbReference type="InterPro" id="IPR018062">
    <property type="entry name" value="HTH_AraC-typ_CS"/>
</dbReference>
<keyword evidence="7" id="KW-1185">Reference proteome</keyword>
<protein>
    <submittedName>
        <fullName evidence="6">Transcriptional regulator</fullName>
    </submittedName>
</protein>
<feature type="transmembrane region" description="Helical" evidence="4">
    <location>
        <begin position="210"/>
        <end position="228"/>
    </location>
</feature>
<dbReference type="Gene3D" id="1.10.10.60">
    <property type="entry name" value="Homeodomain-like"/>
    <property type="match status" value="1"/>
</dbReference>
<sequence>MIRISIFFLVLISSFGSIFAKELPFILNTNEHNKNITPELYLWEKNYTENIPPPSNQIDGWKRIRSNALNFNFSKRSYWLKFRIRFREEIRENLYLVIRWKAHDLAELYTSNGVIPIQRVGDTLSKSNWPVKNVLYPTLLLQGEPGEEKEFVVRIKSESIMSFPMDIMDEAGLRANLAIETGVFSLSACLYGMLILVALLYYRATEYKEFLLYTCYAFCMGASYDVNYGNAIELFWENSPLWSEKVNYFFFNLGGVFGFQFIRKFLETETFLPWVDRTLFFFSVILGLTLPLIFTMDTIAYLTLTNEIIYSISIPMILISGIYLRGRGNRKLNLFLVSWGLYLTLGYISIFYYMGILEYGFFTVYSVPLFFPADLLILLYNIIQKYSQNLEEKNSLLEALRGFINKPRYARSKISGLDVDESLNALDHLMNTEKLFAEEEVTIQMVASKIGLSTHQLSELLNSRLGLGFAAYLNSKRIEEAKLLLKNDTEDNILNIAFAVGFGSKTSFNVEFKKATGLTPKQYKSFVQKAIS</sequence>
<evidence type="ECO:0000256" key="1">
    <source>
        <dbReference type="ARBA" id="ARBA00023015"/>
    </source>
</evidence>
<keyword evidence="3" id="KW-0804">Transcription</keyword>
<dbReference type="RefSeq" id="WP_100705024.1">
    <property type="nucleotide sequence ID" value="NZ_NPDL01000004.1"/>
</dbReference>
<feature type="transmembrane region" description="Helical" evidence="4">
    <location>
        <begin position="308"/>
        <end position="325"/>
    </location>
</feature>
<proteinExistence type="predicted"/>
<dbReference type="PROSITE" id="PS01124">
    <property type="entry name" value="HTH_ARAC_FAMILY_2"/>
    <property type="match status" value="1"/>
</dbReference>
<keyword evidence="4" id="KW-0812">Transmembrane</keyword>
<evidence type="ECO:0000259" key="5">
    <source>
        <dbReference type="PROSITE" id="PS01124"/>
    </source>
</evidence>
<organism evidence="6 7">
    <name type="scientific">Leptospira hartskeerlii</name>
    <dbReference type="NCBI Taxonomy" id="2023177"/>
    <lineage>
        <taxon>Bacteria</taxon>
        <taxon>Pseudomonadati</taxon>
        <taxon>Spirochaetota</taxon>
        <taxon>Spirochaetia</taxon>
        <taxon>Leptospirales</taxon>
        <taxon>Leptospiraceae</taxon>
        <taxon>Leptospira</taxon>
    </lineage>
</organism>
<evidence type="ECO:0000313" key="7">
    <source>
        <dbReference type="Proteomes" id="UP000232196"/>
    </source>
</evidence>
<dbReference type="PROSITE" id="PS00041">
    <property type="entry name" value="HTH_ARAC_FAMILY_1"/>
    <property type="match status" value="1"/>
</dbReference>
<keyword evidence="4" id="KW-0472">Membrane</keyword>
<dbReference type="InterPro" id="IPR009057">
    <property type="entry name" value="Homeodomain-like_sf"/>
</dbReference>
<feature type="transmembrane region" description="Helical" evidence="4">
    <location>
        <begin position="332"/>
        <end position="353"/>
    </location>
</feature>
<evidence type="ECO:0000313" key="6">
    <source>
        <dbReference type="EMBL" id="PJZ27277.1"/>
    </source>
</evidence>
<feature type="transmembrane region" description="Helical" evidence="4">
    <location>
        <begin position="278"/>
        <end position="302"/>
    </location>
</feature>
<dbReference type="SMART" id="SM00342">
    <property type="entry name" value="HTH_ARAC"/>
    <property type="match status" value="1"/>
</dbReference>
<dbReference type="Pfam" id="PF07696">
    <property type="entry name" value="7TMR-DISMED2"/>
    <property type="match status" value="1"/>
</dbReference>
<keyword evidence="4" id="KW-1133">Transmembrane helix</keyword>
<dbReference type="InterPro" id="IPR011623">
    <property type="entry name" value="7TMR_DISM_rcpt_extracell_dom1"/>
</dbReference>
<dbReference type="GO" id="GO:0003700">
    <property type="term" value="F:DNA-binding transcription factor activity"/>
    <property type="evidence" value="ECO:0007669"/>
    <property type="project" value="InterPro"/>
</dbReference>
<dbReference type="Proteomes" id="UP000232196">
    <property type="component" value="Unassembled WGS sequence"/>
</dbReference>
<keyword evidence="1" id="KW-0805">Transcription regulation</keyword>
<feature type="transmembrane region" description="Helical" evidence="4">
    <location>
        <begin position="248"/>
        <end position="266"/>
    </location>
</feature>
<comment type="caution">
    <text evidence="6">The sequence shown here is derived from an EMBL/GenBank/DDBJ whole genome shotgun (WGS) entry which is preliminary data.</text>
</comment>
<reference evidence="6 7" key="1">
    <citation type="submission" date="2017-07" db="EMBL/GenBank/DDBJ databases">
        <title>Leptospira spp. isolated from tropical soils.</title>
        <authorList>
            <person name="Thibeaux R."/>
            <person name="Iraola G."/>
            <person name="Ferres I."/>
            <person name="Bierque E."/>
            <person name="Girault D."/>
            <person name="Soupe-Gilbert M.-E."/>
            <person name="Picardeau M."/>
            <person name="Goarant C."/>
        </authorList>
    </citation>
    <scope>NUCLEOTIDE SEQUENCE [LARGE SCALE GENOMIC DNA]</scope>
    <source>
        <strain evidence="6 7">MCA1-C-A1</strain>
    </source>
</reference>
<keyword evidence="2" id="KW-0238">DNA-binding</keyword>
<dbReference type="Pfam" id="PF07695">
    <property type="entry name" value="7TMR-DISM_7TM"/>
    <property type="match status" value="1"/>
</dbReference>
<dbReference type="AlphaFoldDB" id="A0A2M9XHV6"/>
<dbReference type="Gene3D" id="2.60.40.2380">
    <property type="match status" value="1"/>
</dbReference>
<dbReference type="SUPFAM" id="SSF46689">
    <property type="entry name" value="Homeodomain-like"/>
    <property type="match status" value="1"/>
</dbReference>
<dbReference type="Pfam" id="PF12833">
    <property type="entry name" value="HTH_18"/>
    <property type="match status" value="1"/>
</dbReference>
<evidence type="ECO:0000256" key="3">
    <source>
        <dbReference type="ARBA" id="ARBA00023163"/>
    </source>
</evidence>
<dbReference type="EMBL" id="NPDN01000001">
    <property type="protein sequence ID" value="PJZ27277.1"/>
    <property type="molecule type" value="Genomic_DNA"/>
</dbReference>
<dbReference type="InterPro" id="IPR011622">
    <property type="entry name" value="7TMR_DISM_rcpt_extracell_dom2"/>
</dbReference>
<feature type="domain" description="HTH araC/xylS-type" evidence="5">
    <location>
        <begin position="427"/>
        <end position="526"/>
    </location>
</feature>
<feature type="transmembrane region" description="Helical" evidence="4">
    <location>
        <begin position="359"/>
        <end position="383"/>
    </location>
</feature>
<evidence type="ECO:0000256" key="2">
    <source>
        <dbReference type="ARBA" id="ARBA00023125"/>
    </source>
</evidence>
<accession>A0A2M9XHV6</accession>